<evidence type="ECO:0000313" key="1">
    <source>
        <dbReference type="EMBL" id="AJG19346.1"/>
    </source>
</evidence>
<dbReference type="GO" id="GO:0009289">
    <property type="term" value="C:pilus"/>
    <property type="evidence" value="ECO:0007669"/>
    <property type="project" value="InterPro"/>
</dbReference>
<proteinExistence type="predicted"/>
<organism evidence="1 2">
    <name type="scientific">Cupriavidus basilensis</name>
    <dbReference type="NCBI Taxonomy" id="68895"/>
    <lineage>
        <taxon>Bacteria</taxon>
        <taxon>Pseudomonadati</taxon>
        <taxon>Pseudomonadota</taxon>
        <taxon>Betaproteobacteria</taxon>
        <taxon>Burkholderiales</taxon>
        <taxon>Burkholderiaceae</taxon>
        <taxon>Cupriavidus</taxon>
    </lineage>
</organism>
<name>A0A0C4YF10_9BURK</name>
<dbReference type="InterPro" id="IPR036937">
    <property type="entry name" value="Adhesion_dom_fimbrial_sf"/>
</dbReference>
<accession>A0A0C4YF10</accession>
<dbReference type="AlphaFoldDB" id="A0A0C4YF10"/>
<sequence>MNFGPDSSVKGNKNQWLAGRSASGGVISVPLEARYIKTAETIKPGAMSALSTITFSYQ</sequence>
<gene>
    <name evidence="1" type="ORF">RR42_m1951</name>
</gene>
<keyword evidence="2" id="KW-1185">Reference proteome</keyword>
<dbReference type="InterPro" id="IPR008966">
    <property type="entry name" value="Adhesion_dom_sf"/>
</dbReference>
<dbReference type="Proteomes" id="UP000031843">
    <property type="component" value="Chromosome main"/>
</dbReference>
<evidence type="ECO:0000313" key="2">
    <source>
        <dbReference type="Proteomes" id="UP000031843"/>
    </source>
</evidence>
<protein>
    <recommendedName>
        <fullName evidence="3">Fimbrial protein</fullName>
    </recommendedName>
</protein>
<dbReference type="Gene3D" id="2.60.40.1090">
    <property type="entry name" value="Fimbrial-type adhesion domain"/>
    <property type="match status" value="1"/>
</dbReference>
<evidence type="ECO:0008006" key="3">
    <source>
        <dbReference type="Google" id="ProtNLM"/>
    </source>
</evidence>
<dbReference type="KEGG" id="cbw:RR42_m1951"/>
<dbReference type="GO" id="GO:0007155">
    <property type="term" value="P:cell adhesion"/>
    <property type="evidence" value="ECO:0007669"/>
    <property type="project" value="InterPro"/>
</dbReference>
<dbReference type="EMBL" id="CP010536">
    <property type="protein sequence ID" value="AJG19346.1"/>
    <property type="molecule type" value="Genomic_DNA"/>
</dbReference>
<reference evidence="1 2" key="1">
    <citation type="journal article" date="2015" name="Genome Announc.">
        <title>Complete Genome Sequence of Cupriavidus basilensis 4G11, Isolated from the Oak Ridge Field Research Center Site.</title>
        <authorList>
            <person name="Ray J."/>
            <person name="Waters R.J."/>
            <person name="Skerker J.M."/>
            <person name="Kuehl J.V."/>
            <person name="Price M.N."/>
            <person name="Huang J."/>
            <person name="Chakraborty R."/>
            <person name="Arkin A.P."/>
            <person name="Deutschbauer A."/>
        </authorList>
    </citation>
    <scope>NUCLEOTIDE SEQUENCE [LARGE SCALE GENOMIC DNA]</scope>
    <source>
        <strain evidence="1">4G11</strain>
    </source>
</reference>
<dbReference type="SUPFAM" id="SSF49401">
    <property type="entry name" value="Bacterial adhesins"/>
    <property type="match status" value="1"/>
</dbReference>